<gene>
    <name evidence="2" type="ORF">CLV78_10997</name>
</gene>
<accession>A0A2T0RJW5</accession>
<dbReference type="RefSeq" id="WP_106206722.1">
    <property type="nucleotide sequence ID" value="NZ_PVTD01000009.1"/>
</dbReference>
<dbReference type="InterPro" id="IPR032710">
    <property type="entry name" value="NTF2-like_dom_sf"/>
</dbReference>
<dbReference type="Pfam" id="PF14534">
    <property type="entry name" value="DUF4440"/>
    <property type="match status" value="1"/>
</dbReference>
<protein>
    <recommendedName>
        <fullName evidence="1">DUF4440 domain-containing protein</fullName>
    </recommendedName>
</protein>
<dbReference type="Proteomes" id="UP000239480">
    <property type="component" value="Unassembled WGS sequence"/>
</dbReference>
<comment type="caution">
    <text evidence="2">The sequence shown here is derived from an EMBL/GenBank/DDBJ whole genome shotgun (WGS) entry which is preliminary data.</text>
</comment>
<evidence type="ECO:0000313" key="2">
    <source>
        <dbReference type="EMBL" id="PRY21484.1"/>
    </source>
</evidence>
<organism evidence="2 3">
    <name type="scientific">Aliiruegeria haliotis</name>
    <dbReference type="NCBI Taxonomy" id="1280846"/>
    <lineage>
        <taxon>Bacteria</taxon>
        <taxon>Pseudomonadati</taxon>
        <taxon>Pseudomonadota</taxon>
        <taxon>Alphaproteobacteria</taxon>
        <taxon>Rhodobacterales</taxon>
        <taxon>Roseobacteraceae</taxon>
        <taxon>Aliiruegeria</taxon>
    </lineage>
</organism>
<dbReference type="Gene3D" id="3.10.450.50">
    <property type="match status" value="1"/>
</dbReference>
<dbReference type="AlphaFoldDB" id="A0A2T0RJW5"/>
<reference evidence="2 3" key="1">
    <citation type="submission" date="2018-03" db="EMBL/GenBank/DDBJ databases">
        <title>Genomic Encyclopedia of Archaeal and Bacterial Type Strains, Phase II (KMG-II): from individual species to whole genera.</title>
        <authorList>
            <person name="Goeker M."/>
        </authorList>
    </citation>
    <scope>NUCLEOTIDE SEQUENCE [LARGE SCALE GENOMIC DNA]</scope>
    <source>
        <strain evidence="2 3">DSM 29328</strain>
    </source>
</reference>
<dbReference type="EMBL" id="PVTD01000009">
    <property type="protein sequence ID" value="PRY21484.1"/>
    <property type="molecule type" value="Genomic_DNA"/>
</dbReference>
<name>A0A2T0RJW5_9RHOB</name>
<evidence type="ECO:0000313" key="3">
    <source>
        <dbReference type="Proteomes" id="UP000239480"/>
    </source>
</evidence>
<evidence type="ECO:0000259" key="1">
    <source>
        <dbReference type="Pfam" id="PF14534"/>
    </source>
</evidence>
<sequence length="129" mass="14162">MSRSDLETILHHEKQVWDALATGDRAAEERLLSDDFLGVYESGTGDKAEHVGQLAAGPTVARYAISDPILRELAPGLVLLVYRADYLRVGAAPGMDEAMRVSSIWQRHEDGGWRNIFSQDTAVGSIRPV</sequence>
<dbReference type="OrthoDB" id="4479885at2"/>
<proteinExistence type="predicted"/>
<keyword evidence="3" id="KW-1185">Reference proteome</keyword>
<dbReference type="SUPFAM" id="SSF54427">
    <property type="entry name" value="NTF2-like"/>
    <property type="match status" value="1"/>
</dbReference>
<feature type="domain" description="DUF4440" evidence="1">
    <location>
        <begin position="9"/>
        <end position="114"/>
    </location>
</feature>
<dbReference type="InterPro" id="IPR027843">
    <property type="entry name" value="DUF4440"/>
</dbReference>